<dbReference type="Pfam" id="PF01705">
    <property type="entry name" value="CX"/>
    <property type="match status" value="1"/>
</dbReference>
<dbReference type="AlphaFoldDB" id="A0A3P6SRM5"/>
<protein>
    <recommendedName>
        <fullName evidence="2">CX domain-containing protein</fullName>
    </recommendedName>
</protein>
<dbReference type="PANTHER" id="PTHR47520">
    <property type="entry name" value="CX DOMAIN-CONTAINING PROTEIN-RELATED"/>
    <property type="match status" value="1"/>
</dbReference>
<dbReference type="EMBL" id="UYRX01000033">
    <property type="protein sequence ID" value="VDK70285.1"/>
    <property type="molecule type" value="Genomic_DNA"/>
</dbReference>
<reference evidence="3 4" key="1">
    <citation type="submission" date="2018-08" db="EMBL/GenBank/DDBJ databases">
        <authorList>
            <person name="Laetsch R D."/>
            <person name="Stevens L."/>
            <person name="Kumar S."/>
            <person name="Blaxter L. M."/>
        </authorList>
    </citation>
    <scope>NUCLEOTIDE SEQUENCE [LARGE SCALE GENOMIC DNA]</scope>
</reference>
<dbReference type="OMA" id="EYCCGYD"/>
<feature type="compositionally biased region" description="Low complexity" evidence="1">
    <location>
        <begin position="29"/>
        <end position="44"/>
    </location>
</feature>
<dbReference type="OrthoDB" id="5873947at2759"/>
<proteinExistence type="predicted"/>
<keyword evidence="4" id="KW-1185">Reference proteome</keyword>
<gene>
    <name evidence="3" type="ORF">NLS_LOCUS1062</name>
</gene>
<evidence type="ECO:0000259" key="2">
    <source>
        <dbReference type="Pfam" id="PF01705"/>
    </source>
</evidence>
<feature type="compositionally biased region" description="Gly residues" evidence="1">
    <location>
        <begin position="8"/>
        <end position="28"/>
    </location>
</feature>
<accession>A0A3P6SRM5</accession>
<organism evidence="3 4">
    <name type="scientific">Litomosoides sigmodontis</name>
    <name type="common">Filarial nematode worm</name>
    <dbReference type="NCBI Taxonomy" id="42156"/>
    <lineage>
        <taxon>Eukaryota</taxon>
        <taxon>Metazoa</taxon>
        <taxon>Ecdysozoa</taxon>
        <taxon>Nematoda</taxon>
        <taxon>Chromadorea</taxon>
        <taxon>Rhabditida</taxon>
        <taxon>Spirurina</taxon>
        <taxon>Spiruromorpha</taxon>
        <taxon>Filarioidea</taxon>
        <taxon>Onchocercidae</taxon>
        <taxon>Litomosoides</taxon>
    </lineage>
</organism>
<evidence type="ECO:0000313" key="3">
    <source>
        <dbReference type="EMBL" id="VDK70285.1"/>
    </source>
</evidence>
<name>A0A3P6SRM5_LITSI</name>
<dbReference type="Proteomes" id="UP000277928">
    <property type="component" value="Unassembled WGS sequence"/>
</dbReference>
<sequence>MTEECGCRRGGVLGGGRGTSGSRSGGIFSGLRRSGGFSGSRTRGGVSGSVKAGYPHDGRWGTYGGRNIGRTGNDRWGSSSRSSWGQPRGRGMFTKSNIGSFIAGAAAGYLTYKAGKALIRSAYAPMMWNNRPYYWGSNYYRGGHGTHMCRMPIKGDDPQLGNVYFEDGGRPKELVWSCNYDEYCCGYDCCWHGGSTSSRGSVMVR</sequence>
<evidence type="ECO:0000256" key="1">
    <source>
        <dbReference type="SAM" id="MobiDB-lite"/>
    </source>
</evidence>
<feature type="domain" description="CX" evidence="2">
    <location>
        <begin position="133"/>
        <end position="190"/>
    </location>
</feature>
<evidence type="ECO:0000313" key="4">
    <source>
        <dbReference type="Proteomes" id="UP000277928"/>
    </source>
</evidence>
<feature type="region of interest" description="Disordered" evidence="1">
    <location>
        <begin position="1"/>
        <end position="51"/>
    </location>
</feature>
<dbReference type="PANTHER" id="PTHR47520:SF11">
    <property type="entry name" value="CX DOMAIN-CONTAINING PROTEIN"/>
    <property type="match status" value="1"/>
</dbReference>
<dbReference type="InterPro" id="IPR002619">
    <property type="entry name" value="CX"/>
</dbReference>